<gene>
    <name evidence="8" type="primary">nuoB</name>
    <name evidence="8" type="ORF">ABV300_08815</name>
</gene>
<dbReference type="GO" id="GO:0050136">
    <property type="term" value="F:NADH dehydrogenase (quinone) (non-electrogenic) activity"/>
    <property type="evidence" value="ECO:0007669"/>
    <property type="project" value="UniProtKB-EC"/>
</dbReference>
<dbReference type="Pfam" id="PF01058">
    <property type="entry name" value="Oxidored_q6"/>
    <property type="match status" value="1"/>
</dbReference>
<proteinExistence type="inferred from homology"/>
<dbReference type="Gene3D" id="3.40.50.12280">
    <property type="match status" value="1"/>
</dbReference>
<keyword evidence="6" id="KW-0411">Iron-sulfur</keyword>
<sequence>MSLSQIIGNILGPKRAAALVFNESEFEKIGLELKGEIDRVFGRSLAIRELDTGSDNAAEIELNNLGTPYYDVERFGVCFVASPRHADVIIVTGAVTLNIAEAARKTYEAMPQPGWVIAVGDDACGTGLVRDSYAVLGAADKILPVDFKIPGNPPTPTDIIRGLLAFMRAIKKRSL</sequence>
<evidence type="ECO:0000256" key="3">
    <source>
        <dbReference type="ARBA" id="ARBA00022485"/>
    </source>
</evidence>
<keyword evidence="4" id="KW-0479">Metal-binding</keyword>
<dbReference type="InterPro" id="IPR006137">
    <property type="entry name" value="NADH_UbQ_OxRdtase-like_20kDa"/>
</dbReference>
<keyword evidence="8" id="KW-0560">Oxidoreductase</keyword>
<comment type="similarity">
    <text evidence="2">Belongs to the complex I 20 kDa subunit family.</text>
</comment>
<dbReference type="AlphaFoldDB" id="A0AAU8GB00"/>
<dbReference type="InterPro" id="IPR052375">
    <property type="entry name" value="Complex_I_20kDa-like"/>
</dbReference>
<evidence type="ECO:0000256" key="2">
    <source>
        <dbReference type="ARBA" id="ARBA00009173"/>
    </source>
</evidence>
<feature type="domain" description="NADH:ubiquinone oxidoreductase-like 20kDa subunit" evidence="7">
    <location>
        <begin position="58"/>
        <end position="165"/>
    </location>
</feature>
<evidence type="ECO:0000256" key="5">
    <source>
        <dbReference type="ARBA" id="ARBA00023004"/>
    </source>
</evidence>
<dbReference type="GO" id="GO:0051539">
    <property type="term" value="F:4 iron, 4 sulfur cluster binding"/>
    <property type="evidence" value="ECO:0007669"/>
    <property type="project" value="UniProtKB-KW"/>
</dbReference>
<dbReference type="NCBIfam" id="NF005012">
    <property type="entry name" value="PRK06411.1"/>
    <property type="match status" value="1"/>
</dbReference>
<protein>
    <submittedName>
        <fullName evidence="8">NADH-quinone oxidoreductase subunit NuoB</fullName>
        <ecNumber evidence="8">1.6.5.9</ecNumber>
    </submittedName>
</protein>
<keyword evidence="5" id="KW-0408">Iron</keyword>
<keyword evidence="3" id="KW-0004">4Fe-4S</keyword>
<reference evidence="8" key="1">
    <citation type="submission" date="2024-06" db="EMBL/GenBank/DDBJ databases">
        <title>A Novel Isolate, Dehalogenimonas sp. Strain 4OHTPN, Dechlorinates Aromatic 4 Hydroxy chlorothalonil by a Novel Reductive Dehalogenase.</title>
        <authorList>
            <person name="Liu G."/>
        </authorList>
    </citation>
    <scope>NUCLEOTIDE SEQUENCE</scope>
    <source>
        <strain evidence="8">4OHTPN</strain>
    </source>
</reference>
<evidence type="ECO:0000313" key="8">
    <source>
        <dbReference type="EMBL" id="XCH33236.1"/>
    </source>
</evidence>
<evidence type="ECO:0000256" key="4">
    <source>
        <dbReference type="ARBA" id="ARBA00022723"/>
    </source>
</evidence>
<evidence type="ECO:0000256" key="1">
    <source>
        <dbReference type="ARBA" id="ARBA00001966"/>
    </source>
</evidence>
<organism evidence="8">
    <name type="scientific">Dehalogenimonas sp. 4OHTPN</name>
    <dbReference type="NCBI Taxonomy" id="3166643"/>
    <lineage>
        <taxon>Bacteria</taxon>
        <taxon>Bacillati</taxon>
        <taxon>Chloroflexota</taxon>
        <taxon>Dehalococcoidia</taxon>
        <taxon>Dehalococcoidales</taxon>
        <taxon>Dehalococcoidaceae</taxon>
        <taxon>Dehalogenimonas</taxon>
    </lineage>
</organism>
<comment type="cofactor">
    <cofactor evidence="1">
        <name>[4Fe-4S] cluster</name>
        <dbReference type="ChEBI" id="CHEBI:49883"/>
    </cofactor>
</comment>
<dbReference type="PANTHER" id="PTHR42989:SF1">
    <property type="entry name" value="FORMATE HYDROGENLYASE SUBUNIT 7-RELATED"/>
    <property type="match status" value="1"/>
</dbReference>
<name>A0AAU8GB00_9CHLR</name>
<dbReference type="EC" id="1.6.5.9" evidence="8"/>
<dbReference type="SUPFAM" id="SSF56770">
    <property type="entry name" value="HydA/Nqo6-like"/>
    <property type="match status" value="1"/>
</dbReference>
<dbReference type="PANTHER" id="PTHR42989">
    <property type="entry name" value="HYDROGENASE-4 COMPONENT I"/>
    <property type="match status" value="1"/>
</dbReference>
<dbReference type="EMBL" id="CP159307">
    <property type="protein sequence ID" value="XCH33236.1"/>
    <property type="molecule type" value="Genomic_DNA"/>
</dbReference>
<dbReference type="RefSeq" id="WP_353714478.1">
    <property type="nucleotide sequence ID" value="NZ_CP159307.1"/>
</dbReference>
<evidence type="ECO:0000256" key="6">
    <source>
        <dbReference type="ARBA" id="ARBA00023014"/>
    </source>
</evidence>
<dbReference type="GO" id="GO:0046872">
    <property type="term" value="F:metal ion binding"/>
    <property type="evidence" value="ECO:0007669"/>
    <property type="project" value="UniProtKB-KW"/>
</dbReference>
<accession>A0AAU8GB00</accession>
<evidence type="ECO:0000259" key="7">
    <source>
        <dbReference type="Pfam" id="PF01058"/>
    </source>
</evidence>